<evidence type="ECO:0000313" key="1">
    <source>
        <dbReference type="EMBL" id="EEC69126.1"/>
    </source>
</evidence>
<dbReference type="AlphaFoldDB" id="B8BP78"/>
<protein>
    <submittedName>
        <fullName evidence="1">Uncharacterized protein</fullName>
    </submittedName>
</protein>
<dbReference type="EMBL" id="CM000137">
    <property type="protein sequence ID" value="EEC69126.1"/>
    <property type="molecule type" value="Genomic_DNA"/>
</dbReference>
<gene>
    <name evidence="1" type="ORF">OsI_38048</name>
</gene>
<dbReference type="Proteomes" id="UP000007015">
    <property type="component" value="Chromosome 12"/>
</dbReference>
<dbReference type="HOGENOM" id="CLU_101172_0_0_1"/>
<keyword evidence="2" id="KW-1185">Reference proteome</keyword>
<organism evidence="1 2">
    <name type="scientific">Oryza sativa subsp. indica</name>
    <name type="common">Rice</name>
    <dbReference type="NCBI Taxonomy" id="39946"/>
    <lineage>
        <taxon>Eukaryota</taxon>
        <taxon>Viridiplantae</taxon>
        <taxon>Streptophyta</taxon>
        <taxon>Embryophyta</taxon>
        <taxon>Tracheophyta</taxon>
        <taxon>Spermatophyta</taxon>
        <taxon>Magnoliopsida</taxon>
        <taxon>Liliopsida</taxon>
        <taxon>Poales</taxon>
        <taxon>Poaceae</taxon>
        <taxon>BOP clade</taxon>
        <taxon>Oryzoideae</taxon>
        <taxon>Oryzeae</taxon>
        <taxon>Oryzinae</taxon>
        <taxon>Oryza</taxon>
        <taxon>Oryza sativa</taxon>
    </lineage>
</organism>
<name>B8BP78_ORYSI</name>
<evidence type="ECO:0000313" key="2">
    <source>
        <dbReference type="Proteomes" id="UP000007015"/>
    </source>
</evidence>
<dbReference type="Gramene" id="BGIOSGA037262-TA">
    <property type="protein sequence ID" value="BGIOSGA037262-PA"/>
    <property type="gene ID" value="BGIOSGA037262"/>
</dbReference>
<accession>B8BP78</accession>
<proteinExistence type="predicted"/>
<reference evidence="1 2" key="1">
    <citation type="journal article" date="2005" name="PLoS Biol.">
        <title>The genomes of Oryza sativa: a history of duplications.</title>
        <authorList>
            <person name="Yu J."/>
            <person name="Wang J."/>
            <person name="Lin W."/>
            <person name="Li S."/>
            <person name="Li H."/>
            <person name="Zhou J."/>
            <person name="Ni P."/>
            <person name="Dong W."/>
            <person name="Hu S."/>
            <person name="Zeng C."/>
            <person name="Zhang J."/>
            <person name="Zhang Y."/>
            <person name="Li R."/>
            <person name="Xu Z."/>
            <person name="Li S."/>
            <person name="Li X."/>
            <person name="Zheng H."/>
            <person name="Cong L."/>
            <person name="Lin L."/>
            <person name="Yin J."/>
            <person name="Geng J."/>
            <person name="Li G."/>
            <person name="Shi J."/>
            <person name="Liu J."/>
            <person name="Lv H."/>
            <person name="Li J."/>
            <person name="Wang J."/>
            <person name="Deng Y."/>
            <person name="Ran L."/>
            <person name="Shi X."/>
            <person name="Wang X."/>
            <person name="Wu Q."/>
            <person name="Li C."/>
            <person name="Ren X."/>
            <person name="Wang J."/>
            <person name="Wang X."/>
            <person name="Li D."/>
            <person name="Liu D."/>
            <person name="Zhang X."/>
            <person name="Ji Z."/>
            <person name="Zhao W."/>
            <person name="Sun Y."/>
            <person name="Zhang Z."/>
            <person name="Bao J."/>
            <person name="Han Y."/>
            <person name="Dong L."/>
            <person name="Ji J."/>
            <person name="Chen P."/>
            <person name="Wu S."/>
            <person name="Liu J."/>
            <person name="Xiao Y."/>
            <person name="Bu D."/>
            <person name="Tan J."/>
            <person name="Yang L."/>
            <person name="Ye C."/>
            <person name="Zhang J."/>
            <person name="Xu J."/>
            <person name="Zhou Y."/>
            <person name="Yu Y."/>
            <person name="Zhang B."/>
            <person name="Zhuang S."/>
            <person name="Wei H."/>
            <person name="Liu B."/>
            <person name="Lei M."/>
            <person name="Yu H."/>
            <person name="Li Y."/>
            <person name="Xu H."/>
            <person name="Wei S."/>
            <person name="He X."/>
            <person name="Fang L."/>
            <person name="Zhang Z."/>
            <person name="Zhang Y."/>
            <person name="Huang X."/>
            <person name="Su Z."/>
            <person name="Tong W."/>
            <person name="Li J."/>
            <person name="Tong Z."/>
            <person name="Li S."/>
            <person name="Ye J."/>
            <person name="Wang L."/>
            <person name="Fang L."/>
            <person name="Lei T."/>
            <person name="Chen C."/>
            <person name="Chen H."/>
            <person name="Xu Z."/>
            <person name="Li H."/>
            <person name="Huang H."/>
            <person name="Zhang F."/>
            <person name="Xu H."/>
            <person name="Li N."/>
            <person name="Zhao C."/>
            <person name="Li S."/>
            <person name="Dong L."/>
            <person name="Huang Y."/>
            <person name="Li L."/>
            <person name="Xi Y."/>
            <person name="Qi Q."/>
            <person name="Li W."/>
            <person name="Zhang B."/>
            <person name="Hu W."/>
            <person name="Zhang Y."/>
            <person name="Tian X."/>
            <person name="Jiao Y."/>
            <person name="Liang X."/>
            <person name="Jin J."/>
            <person name="Gao L."/>
            <person name="Zheng W."/>
            <person name="Hao B."/>
            <person name="Liu S."/>
            <person name="Wang W."/>
            <person name="Yuan L."/>
            <person name="Cao M."/>
            <person name="McDermott J."/>
            <person name="Samudrala R."/>
            <person name="Wang J."/>
            <person name="Wong G.K."/>
            <person name="Yang H."/>
        </authorList>
    </citation>
    <scope>NUCLEOTIDE SEQUENCE [LARGE SCALE GENOMIC DNA]</scope>
    <source>
        <strain evidence="2">cv. 93-11</strain>
    </source>
</reference>
<sequence length="205" mass="22042">MAGKSLMPYIGSTSNATFNLEGEPTPANQLVPVKNYTMEGVNAVWAQPIIFMPSSSADLGPVGEFPGLAESFPAPFGYAFGSTISLTVPHDKDKEQLKANLLPAKKYVGTLYTKAGDEVLNKYKTPTATPSTPKGERFRIMGVRTPGGGYSKGLCRPLTPMEKDEAAESVSSSPAKVRRHLTPPIIRAPGRYQEDEVKIAQAFGH</sequence>